<sequence length="108" mass="13013">MPDPDITFIQRIVEEWKNHCWENDLNKESYRKFQLTLLRFPFIKNVRQSLNLPRDPQLPKQFLFKKRQNGIEYSICGDPMDMSFTAERMLVLYTRELLCLDSLTGRIE</sequence>
<dbReference type="Proteomes" id="UP000298663">
    <property type="component" value="Unassembled WGS sequence"/>
</dbReference>
<dbReference type="EMBL" id="AZBU02000003">
    <property type="protein sequence ID" value="TKR89737.1"/>
    <property type="molecule type" value="Genomic_DNA"/>
</dbReference>
<name>A0A4U5P180_STECR</name>
<keyword evidence="2" id="KW-1185">Reference proteome</keyword>
<gene>
    <name evidence="1" type="ORF">L596_013794</name>
</gene>
<dbReference type="AlphaFoldDB" id="A0A4U5P180"/>
<proteinExistence type="predicted"/>
<organism evidence="1 2">
    <name type="scientific">Steinernema carpocapsae</name>
    <name type="common">Entomopathogenic nematode</name>
    <dbReference type="NCBI Taxonomy" id="34508"/>
    <lineage>
        <taxon>Eukaryota</taxon>
        <taxon>Metazoa</taxon>
        <taxon>Ecdysozoa</taxon>
        <taxon>Nematoda</taxon>
        <taxon>Chromadorea</taxon>
        <taxon>Rhabditida</taxon>
        <taxon>Tylenchina</taxon>
        <taxon>Panagrolaimomorpha</taxon>
        <taxon>Strongyloidoidea</taxon>
        <taxon>Steinernematidae</taxon>
        <taxon>Steinernema</taxon>
    </lineage>
</organism>
<dbReference type="OrthoDB" id="6097640at2759"/>
<evidence type="ECO:0000313" key="2">
    <source>
        <dbReference type="Proteomes" id="UP000298663"/>
    </source>
</evidence>
<reference evidence="1 2" key="2">
    <citation type="journal article" date="2019" name="G3 (Bethesda)">
        <title>Hybrid Assembly of the Genome of the Entomopathogenic Nematode Steinernema carpocapsae Identifies the X-Chromosome.</title>
        <authorList>
            <person name="Serra L."/>
            <person name="Macchietto M."/>
            <person name="Macias-Munoz A."/>
            <person name="McGill C.J."/>
            <person name="Rodriguez I.M."/>
            <person name="Rodriguez B."/>
            <person name="Murad R."/>
            <person name="Mortazavi A."/>
        </authorList>
    </citation>
    <scope>NUCLEOTIDE SEQUENCE [LARGE SCALE GENOMIC DNA]</scope>
    <source>
        <strain evidence="1 2">ALL</strain>
    </source>
</reference>
<evidence type="ECO:0000313" key="1">
    <source>
        <dbReference type="EMBL" id="TKR89737.1"/>
    </source>
</evidence>
<comment type="caution">
    <text evidence="1">The sequence shown here is derived from an EMBL/GenBank/DDBJ whole genome shotgun (WGS) entry which is preliminary data.</text>
</comment>
<accession>A0A4U5P180</accession>
<protein>
    <submittedName>
        <fullName evidence="1">Uncharacterized protein</fullName>
    </submittedName>
</protein>
<reference evidence="1 2" key="1">
    <citation type="journal article" date="2015" name="Genome Biol.">
        <title>Comparative genomics of Steinernema reveals deeply conserved gene regulatory networks.</title>
        <authorList>
            <person name="Dillman A.R."/>
            <person name="Macchietto M."/>
            <person name="Porter C.F."/>
            <person name="Rogers A."/>
            <person name="Williams B."/>
            <person name="Antoshechkin I."/>
            <person name="Lee M.M."/>
            <person name="Goodwin Z."/>
            <person name="Lu X."/>
            <person name="Lewis E.E."/>
            <person name="Goodrich-Blair H."/>
            <person name="Stock S.P."/>
            <person name="Adams B.J."/>
            <person name="Sternberg P.W."/>
            <person name="Mortazavi A."/>
        </authorList>
    </citation>
    <scope>NUCLEOTIDE SEQUENCE [LARGE SCALE GENOMIC DNA]</scope>
    <source>
        <strain evidence="1 2">ALL</strain>
    </source>
</reference>